<protein>
    <submittedName>
        <fullName evidence="6">Patatin-like phospholipase family protein</fullName>
    </submittedName>
</protein>
<reference evidence="7" key="1">
    <citation type="journal article" date="2019" name="Int. J. Syst. Evol. Microbiol.">
        <title>The Global Catalogue of Microorganisms (GCM) 10K type strain sequencing project: providing services to taxonomists for standard genome sequencing and annotation.</title>
        <authorList>
            <consortium name="The Broad Institute Genomics Platform"/>
            <consortium name="The Broad Institute Genome Sequencing Center for Infectious Disease"/>
            <person name="Wu L."/>
            <person name="Ma J."/>
        </authorList>
    </citation>
    <scope>NUCLEOTIDE SEQUENCE [LARGE SCALE GENOMIC DNA]</scope>
    <source>
        <strain evidence="7">JCM 18127</strain>
    </source>
</reference>
<evidence type="ECO:0000256" key="2">
    <source>
        <dbReference type="ARBA" id="ARBA00022963"/>
    </source>
</evidence>
<dbReference type="PROSITE" id="PS51635">
    <property type="entry name" value="PNPLA"/>
    <property type="match status" value="1"/>
</dbReference>
<evidence type="ECO:0000259" key="5">
    <source>
        <dbReference type="PROSITE" id="PS51635"/>
    </source>
</evidence>
<dbReference type="PANTHER" id="PTHR14226">
    <property type="entry name" value="NEUROPATHY TARGET ESTERASE/SWISS CHEESE D.MELANOGASTER"/>
    <property type="match status" value="1"/>
</dbReference>
<name>A0ABP8VS10_9ACTN</name>
<evidence type="ECO:0000256" key="3">
    <source>
        <dbReference type="ARBA" id="ARBA00023098"/>
    </source>
</evidence>
<keyword evidence="3 4" id="KW-0443">Lipid metabolism</keyword>
<dbReference type="RefSeq" id="WP_345262302.1">
    <property type="nucleotide sequence ID" value="NZ_BAABIM010000001.1"/>
</dbReference>
<keyword evidence="1 4" id="KW-0378">Hydrolase</keyword>
<keyword evidence="2 4" id="KW-0442">Lipid degradation</keyword>
<dbReference type="Pfam" id="PF01734">
    <property type="entry name" value="Patatin"/>
    <property type="match status" value="1"/>
</dbReference>
<dbReference type="Proteomes" id="UP001500621">
    <property type="component" value="Unassembled WGS sequence"/>
</dbReference>
<evidence type="ECO:0000256" key="4">
    <source>
        <dbReference type="PROSITE-ProRule" id="PRU01161"/>
    </source>
</evidence>
<feature type="domain" description="PNPLA" evidence="5">
    <location>
        <begin position="6"/>
        <end position="220"/>
    </location>
</feature>
<accession>A0ABP8VS10</accession>
<comment type="caution">
    <text evidence="6">The sequence shown here is derived from an EMBL/GenBank/DDBJ whole genome shotgun (WGS) entry which is preliminary data.</text>
</comment>
<keyword evidence="7" id="KW-1185">Reference proteome</keyword>
<sequence length="303" mass="30681">MTRRALVLGGGGITGIAWETGFLAGLAESGLDLTAGGPTPPDLVVGTSAGSIVGSQVTSEVPVAELYRRQLLPPAQLGDGGVPLAAIGPRVLLTFAASLLRARGDVERFGRLLGERAVAAARAGRVPSVEERYAQVRQRLVTQAWPGEGAPQLVVTGVDAATGRRVAFSGPGGELPGVGLEDAVNASCAVPCVYPPIPIAGRTYLDGGVHSGSNADLAAGCDVVLALCPADRAVGPLRSASQALAGLGVPHLVVTPDDASRAAIGRNVLDPQARPPSARAGFEQGVAWAERVGDLWRGGPPPT</sequence>
<gene>
    <name evidence="6" type="ORF">GCM10023226_03250</name>
</gene>
<evidence type="ECO:0000313" key="7">
    <source>
        <dbReference type="Proteomes" id="UP001500621"/>
    </source>
</evidence>
<feature type="short sequence motif" description="DGA/G" evidence="4">
    <location>
        <begin position="206"/>
        <end position="208"/>
    </location>
</feature>
<dbReference type="InterPro" id="IPR002641">
    <property type="entry name" value="PNPLA_dom"/>
</dbReference>
<feature type="active site" description="Nucleophile" evidence="4">
    <location>
        <position position="48"/>
    </location>
</feature>
<dbReference type="EMBL" id="BAABIM010000001">
    <property type="protein sequence ID" value="GAA4670059.1"/>
    <property type="molecule type" value="Genomic_DNA"/>
</dbReference>
<dbReference type="Gene3D" id="3.40.1090.10">
    <property type="entry name" value="Cytosolic phospholipase A2 catalytic domain"/>
    <property type="match status" value="2"/>
</dbReference>
<dbReference type="PANTHER" id="PTHR14226:SF57">
    <property type="entry name" value="BLR7027 PROTEIN"/>
    <property type="match status" value="1"/>
</dbReference>
<evidence type="ECO:0000256" key="1">
    <source>
        <dbReference type="ARBA" id="ARBA00022801"/>
    </source>
</evidence>
<dbReference type="InterPro" id="IPR050301">
    <property type="entry name" value="NTE"/>
</dbReference>
<evidence type="ECO:0000313" key="6">
    <source>
        <dbReference type="EMBL" id="GAA4670059.1"/>
    </source>
</evidence>
<feature type="short sequence motif" description="GXGXXG" evidence="4">
    <location>
        <begin position="10"/>
        <end position="15"/>
    </location>
</feature>
<organism evidence="6 7">
    <name type="scientific">Nocardioides nanhaiensis</name>
    <dbReference type="NCBI Taxonomy" id="1476871"/>
    <lineage>
        <taxon>Bacteria</taxon>
        <taxon>Bacillati</taxon>
        <taxon>Actinomycetota</taxon>
        <taxon>Actinomycetes</taxon>
        <taxon>Propionibacteriales</taxon>
        <taxon>Nocardioidaceae</taxon>
        <taxon>Nocardioides</taxon>
    </lineage>
</organism>
<dbReference type="SUPFAM" id="SSF52151">
    <property type="entry name" value="FabD/lysophospholipase-like"/>
    <property type="match status" value="1"/>
</dbReference>
<dbReference type="InterPro" id="IPR016035">
    <property type="entry name" value="Acyl_Trfase/lysoPLipase"/>
</dbReference>
<feature type="active site" description="Proton acceptor" evidence="4">
    <location>
        <position position="206"/>
    </location>
</feature>
<feature type="short sequence motif" description="GXSXG" evidence="4">
    <location>
        <begin position="46"/>
        <end position="50"/>
    </location>
</feature>
<proteinExistence type="predicted"/>